<gene>
    <name evidence="1" type="ORF">SAMN05444372_11144</name>
</gene>
<evidence type="ECO:0000313" key="1">
    <source>
        <dbReference type="EMBL" id="SHG87970.1"/>
    </source>
</evidence>
<reference evidence="2" key="1">
    <citation type="submission" date="2016-11" db="EMBL/GenBank/DDBJ databases">
        <authorList>
            <person name="Varghese N."/>
            <person name="Submissions S."/>
        </authorList>
    </citation>
    <scope>NUCLEOTIDE SEQUENCE [LARGE SCALE GENOMIC DNA]</scope>
    <source>
        <strain evidence="2">DSM 17659</strain>
    </source>
</reference>
<proteinExistence type="predicted"/>
<evidence type="ECO:0000313" key="2">
    <source>
        <dbReference type="Proteomes" id="UP000184020"/>
    </source>
</evidence>
<sequence length="98" mass="10944">MKNHFYSSFVLITFTGVLISCGDISKQAEEKINQLNAKTEKLDSLVNKELKKVNSLDSIINKEGARVKKLDSLITKSTSKIDSIANSKMNLLKKNNNN</sequence>
<dbReference type="RefSeq" id="WP_073020759.1">
    <property type="nucleotide sequence ID" value="NZ_FQWF01000011.1"/>
</dbReference>
<accession>A0A1M5NEL6</accession>
<protein>
    <submittedName>
        <fullName evidence="1">Uncharacterized protein</fullName>
    </submittedName>
</protein>
<dbReference type="AlphaFoldDB" id="A0A1M5NEL6"/>
<dbReference type="OrthoDB" id="839863at2"/>
<name>A0A1M5NEL6_9FLAO</name>
<organism evidence="1 2">
    <name type="scientific">Flavobacterium micromati</name>
    <dbReference type="NCBI Taxonomy" id="229205"/>
    <lineage>
        <taxon>Bacteria</taxon>
        <taxon>Pseudomonadati</taxon>
        <taxon>Bacteroidota</taxon>
        <taxon>Flavobacteriia</taxon>
        <taxon>Flavobacteriales</taxon>
        <taxon>Flavobacteriaceae</taxon>
        <taxon>Flavobacterium</taxon>
    </lineage>
</organism>
<dbReference type="PROSITE" id="PS51257">
    <property type="entry name" value="PROKAR_LIPOPROTEIN"/>
    <property type="match status" value="1"/>
</dbReference>
<dbReference type="EMBL" id="FQWF01000011">
    <property type="protein sequence ID" value="SHG87970.1"/>
    <property type="molecule type" value="Genomic_DNA"/>
</dbReference>
<dbReference type="Proteomes" id="UP000184020">
    <property type="component" value="Unassembled WGS sequence"/>
</dbReference>
<keyword evidence="2" id="KW-1185">Reference proteome</keyword>